<dbReference type="Pfam" id="PF04397">
    <property type="entry name" value="LytTR"/>
    <property type="match status" value="1"/>
</dbReference>
<dbReference type="GO" id="GO:0000156">
    <property type="term" value="F:phosphorelay response regulator activity"/>
    <property type="evidence" value="ECO:0007669"/>
    <property type="project" value="TreeGrafter"/>
</dbReference>
<evidence type="ECO:0000259" key="7">
    <source>
        <dbReference type="PROSITE" id="PS50110"/>
    </source>
</evidence>
<accession>A0A0H4VGX1</accession>
<name>A0A0H4VGX1_9BACT</name>
<dbReference type="Gene3D" id="3.40.50.2300">
    <property type="match status" value="1"/>
</dbReference>
<dbReference type="SMART" id="SM00850">
    <property type="entry name" value="LytTR"/>
    <property type="match status" value="1"/>
</dbReference>
<reference evidence="9 10" key="1">
    <citation type="submission" date="2015-01" db="EMBL/GenBank/DDBJ databases">
        <title>Rufibacter sp./DG31D/ whole genome sequencing.</title>
        <authorList>
            <person name="Kim M.K."/>
            <person name="Srinivasan S."/>
            <person name="Lee J.-J."/>
        </authorList>
    </citation>
    <scope>NUCLEOTIDE SEQUENCE [LARGE SCALE GENOMIC DNA]</scope>
    <source>
        <strain evidence="9 10">DG31D</strain>
    </source>
</reference>
<keyword evidence="5" id="KW-0804">Transcription</keyword>
<feature type="domain" description="HTH LytTR-type" evidence="8">
    <location>
        <begin position="139"/>
        <end position="202"/>
    </location>
</feature>
<dbReference type="GO" id="GO:0032993">
    <property type="term" value="C:protein-DNA complex"/>
    <property type="evidence" value="ECO:0007669"/>
    <property type="project" value="TreeGrafter"/>
</dbReference>
<dbReference type="SMART" id="SM00448">
    <property type="entry name" value="REC"/>
    <property type="match status" value="1"/>
</dbReference>
<keyword evidence="10" id="KW-1185">Reference proteome</keyword>
<dbReference type="Pfam" id="PF00072">
    <property type="entry name" value="Response_reg"/>
    <property type="match status" value="1"/>
</dbReference>
<evidence type="ECO:0000259" key="8">
    <source>
        <dbReference type="PROSITE" id="PS50930"/>
    </source>
</evidence>
<evidence type="ECO:0008006" key="11">
    <source>
        <dbReference type="Google" id="ProtNLM"/>
    </source>
</evidence>
<keyword evidence="4" id="KW-0238">DNA-binding</keyword>
<protein>
    <recommendedName>
        <fullName evidence="11">Response regulator of the LytR/AlgR family</fullName>
    </recommendedName>
</protein>
<feature type="domain" description="Response regulatory" evidence="7">
    <location>
        <begin position="2"/>
        <end position="113"/>
    </location>
</feature>
<evidence type="ECO:0000256" key="5">
    <source>
        <dbReference type="ARBA" id="ARBA00023163"/>
    </source>
</evidence>
<dbReference type="PANTHER" id="PTHR48111">
    <property type="entry name" value="REGULATOR OF RPOS"/>
    <property type="match status" value="1"/>
</dbReference>
<dbReference type="InterPro" id="IPR007492">
    <property type="entry name" value="LytTR_DNA-bd_dom"/>
</dbReference>
<dbReference type="Proteomes" id="UP000036458">
    <property type="component" value="Chromosome"/>
</dbReference>
<dbReference type="SUPFAM" id="SSF52172">
    <property type="entry name" value="CheY-like"/>
    <property type="match status" value="1"/>
</dbReference>
<dbReference type="Gene3D" id="2.40.50.1020">
    <property type="entry name" value="LytTr DNA-binding domain"/>
    <property type="match status" value="1"/>
</dbReference>
<keyword evidence="3" id="KW-0805">Transcription regulation</keyword>
<feature type="modified residue" description="4-aspartylphosphate" evidence="6">
    <location>
        <position position="53"/>
    </location>
</feature>
<dbReference type="InterPro" id="IPR011006">
    <property type="entry name" value="CheY-like_superfamily"/>
</dbReference>
<dbReference type="RefSeq" id="WP_048919683.1">
    <property type="nucleotide sequence ID" value="NZ_CP010777.1"/>
</dbReference>
<dbReference type="GO" id="GO:0000976">
    <property type="term" value="F:transcription cis-regulatory region binding"/>
    <property type="evidence" value="ECO:0007669"/>
    <property type="project" value="TreeGrafter"/>
</dbReference>
<dbReference type="PANTHER" id="PTHR48111:SF1">
    <property type="entry name" value="TWO-COMPONENT RESPONSE REGULATOR ORR33"/>
    <property type="match status" value="1"/>
</dbReference>
<dbReference type="PROSITE" id="PS50110">
    <property type="entry name" value="RESPONSE_REGULATORY"/>
    <property type="match status" value="1"/>
</dbReference>
<evidence type="ECO:0000256" key="3">
    <source>
        <dbReference type="ARBA" id="ARBA00023015"/>
    </source>
</evidence>
<gene>
    <name evidence="9" type="ORF">TH63_03325</name>
</gene>
<organism evidence="9 10">
    <name type="scientific">Rufibacter radiotolerans</name>
    <dbReference type="NCBI Taxonomy" id="1379910"/>
    <lineage>
        <taxon>Bacteria</taxon>
        <taxon>Pseudomonadati</taxon>
        <taxon>Bacteroidota</taxon>
        <taxon>Cytophagia</taxon>
        <taxon>Cytophagales</taxon>
        <taxon>Hymenobacteraceae</taxon>
        <taxon>Rufibacter</taxon>
    </lineage>
</organism>
<dbReference type="STRING" id="1379910.TH63_03325"/>
<dbReference type="InterPro" id="IPR001789">
    <property type="entry name" value="Sig_transdc_resp-reg_receiver"/>
</dbReference>
<evidence type="ECO:0000256" key="4">
    <source>
        <dbReference type="ARBA" id="ARBA00023125"/>
    </source>
</evidence>
<evidence type="ECO:0000313" key="10">
    <source>
        <dbReference type="Proteomes" id="UP000036458"/>
    </source>
</evidence>
<sequence>MNCLLVDDEEHALEVLRHHLKQVPALTVAGATTNPLEALRLLNSQPIDLVFLDIQMPELSGLDVVRAINGKCKVILTTAYSEFAAEGFDLEVVDYLLKPISLPRFLKAVQRAMRTTEVTAPAPAPEPLEHEYIFVKTELKGKMLKINLVDIDYVEGMKNYVAIHHNGLRTLALLNMKALEDRLPSRQFMRVHKSFIIALSKITAIEGNQIQLKNIKADIALGDTYRQAFHEIMRKKLMQ</sequence>
<evidence type="ECO:0000256" key="2">
    <source>
        <dbReference type="ARBA" id="ARBA00023012"/>
    </source>
</evidence>
<dbReference type="GO" id="GO:0006355">
    <property type="term" value="P:regulation of DNA-templated transcription"/>
    <property type="evidence" value="ECO:0007669"/>
    <property type="project" value="TreeGrafter"/>
</dbReference>
<evidence type="ECO:0000313" key="9">
    <source>
        <dbReference type="EMBL" id="AKQ44870.1"/>
    </source>
</evidence>
<keyword evidence="2" id="KW-0902">Two-component regulatory system</keyword>
<dbReference type="KEGG" id="ruf:TH63_03325"/>
<evidence type="ECO:0000256" key="6">
    <source>
        <dbReference type="PROSITE-ProRule" id="PRU00169"/>
    </source>
</evidence>
<dbReference type="PROSITE" id="PS50930">
    <property type="entry name" value="HTH_LYTTR"/>
    <property type="match status" value="1"/>
</dbReference>
<proteinExistence type="predicted"/>
<dbReference type="GO" id="GO:0005829">
    <property type="term" value="C:cytosol"/>
    <property type="evidence" value="ECO:0007669"/>
    <property type="project" value="TreeGrafter"/>
</dbReference>
<keyword evidence="1 6" id="KW-0597">Phosphoprotein</keyword>
<evidence type="ECO:0000256" key="1">
    <source>
        <dbReference type="ARBA" id="ARBA00022553"/>
    </source>
</evidence>
<dbReference type="AlphaFoldDB" id="A0A0H4VGX1"/>
<dbReference type="PATRIC" id="fig|1379910.4.peg.717"/>
<dbReference type="EMBL" id="CP010777">
    <property type="protein sequence ID" value="AKQ44870.1"/>
    <property type="molecule type" value="Genomic_DNA"/>
</dbReference>
<dbReference type="InterPro" id="IPR039420">
    <property type="entry name" value="WalR-like"/>
</dbReference>